<dbReference type="SUPFAM" id="SSF75304">
    <property type="entry name" value="Amidase signature (AS) enzymes"/>
    <property type="match status" value="1"/>
</dbReference>
<evidence type="ECO:0000256" key="1">
    <source>
        <dbReference type="ARBA" id="ARBA00001311"/>
    </source>
</evidence>
<feature type="binding site" evidence="6">
    <location>
        <position position="190"/>
    </location>
    <ligand>
        <name>substrate</name>
    </ligand>
</feature>
<dbReference type="InterPro" id="IPR023631">
    <property type="entry name" value="Amidase_dom"/>
</dbReference>
<gene>
    <name evidence="8" type="ORF">EW145_g5583</name>
</gene>
<evidence type="ECO:0000256" key="2">
    <source>
        <dbReference type="ARBA" id="ARBA00009199"/>
    </source>
</evidence>
<dbReference type="EMBL" id="SGPK01000352">
    <property type="protein sequence ID" value="THH04351.1"/>
    <property type="molecule type" value="Genomic_DNA"/>
</dbReference>
<dbReference type="EC" id="3.5.1.4" evidence="3"/>
<sequence length="560" mass="61105">MLISYLQYRRACEQKQRERATRIARLPESYHISLGDTDVNILNAPVSTTVANVQDGAWVPIDVLRAYARKALAAHAQTNCLTEVMLEDAEKWATAIASSMLGMTGPLAGMPVSLKDTVAVAGYDACLGYAAWVGHRVQRDSGLVRLLRDAGAIPFVKTGIPTTLLSFESVSGVFGRVVNPHNSAYSPGGSSGGEAALLALGGSRIGIGTDVAGSVRVPAHYSGVYSIRASAGRFLKMGNASSMPGQEGVPAVCSPMARTLGDLETFWKAIFQMEPWKYDHTVLHMPWKSVDLSPKVKFGVMWGVVPLSPACRRALATVVENLKISGYEVVDFTPPNPCEGLQIASQLLLADGGKTAFAPLLWGEPNDIGMASAHAWLRLPRILQRIYVQWVRYVRREPLYASLLEGFHEQSMDEYYKLVAQREGCRARWFEEWNQAQLDFLLTAPNALPAVPNGGMKRGWKVCGYSFLFNLLDYTAGVLPITKVDAVHDALAPAAYKELQAANVVARDAFVMYDAQKMAGLPVGVQVVGQRLEEEKVLAGMQLVEQVMRERGCVYEPLSV</sequence>
<feature type="active site" description="Acyl-ester intermediate" evidence="5">
    <location>
        <position position="214"/>
    </location>
</feature>
<evidence type="ECO:0000256" key="4">
    <source>
        <dbReference type="ARBA" id="ARBA00022801"/>
    </source>
</evidence>
<comment type="catalytic activity">
    <reaction evidence="1">
        <text>a monocarboxylic acid amide + H2O = a monocarboxylate + NH4(+)</text>
        <dbReference type="Rhea" id="RHEA:12020"/>
        <dbReference type="ChEBI" id="CHEBI:15377"/>
        <dbReference type="ChEBI" id="CHEBI:28938"/>
        <dbReference type="ChEBI" id="CHEBI:35757"/>
        <dbReference type="ChEBI" id="CHEBI:83628"/>
        <dbReference type="EC" id="3.5.1.4"/>
    </reaction>
</comment>
<dbReference type="OrthoDB" id="6428749at2759"/>
<dbReference type="PANTHER" id="PTHR46072">
    <property type="entry name" value="AMIDASE-RELATED-RELATED"/>
    <property type="match status" value="1"/>
</dbReference>
<dbReference type="PIRSF" id="PIRSF001221">
    <property type="entry name" value="Amidase_fungi"/>
    <property type="match status" value="1"/>
</dbReference>
<proteinExistence type="inferred from homology"/>
<comment type="similarity">
    <text evidence="2">Belongs to the amidase family.</text>
</comment>
<dbReference type="Gene3D" id="3.90.1300.10">
    <property type="entry name" value="Amidase signature (AS) domain"/>
    <property type="match status" value="1"/>
</dbReference>
<evidence type="ECO:0000259" key="7">
    <source>
        <dbReference type="Pfam" id="PF01425"/>
    </source>
</evidence>
<feature type="binding site" evidence="6">
    <location>
        <position position="164"/>
    </location>
    <ligand>
        <name>substrate</name>
    </ligand>
</feature>
<evidence type="ECO:0000313" key="9">
    <source>
        <dbReference type="Proteomes" id="UP000308199"/>
    </source>
</evidence>
<name>A0A4S4L0S6_9AGAM</name>
<feature type="binding site" evidence="6">
    <location>
        <begin position="211"/>
        <end position="214"/>
    </location>
    <ligand>
        <name>substrate</name>
    </ligand>
</feature>
<evidence type="ECO:0000256" key="5">
    <source>
        <dbReference type="PIRSR" id="PIRSR001221-1"/>
    </source>
</evidence>
<dbReference type="AlphaFoldDB" id="A0A4S4L0S6"/>
<reference evidence="8 9" key="1">
    <citation type="submission" date="2019-02" db="EMBL/GenBank/DDBJ databases">
        <title>Genome sequencing of the rare red list fungi Phellinidium pouzarii.</title>
        <authorList>
            <person name="Buettner E."/>
            <person name="Kellner H."/>
        </authorList>
    </citation>
    <scope>NUCLEOTIDE SEQUENCE [LARGE SCALE GENOMIC DNA]</scope>
    <source>
        <strain evidence="8 9">DSM 108285</strain>
    </source>
</reference>
<feature type="domain" description="Amidase" evidence="7">
    <location>
        <begin position="62"/>
        <end position="538"/>
    </location>
</feature>
<keyword evidence="4" id="KW-0378">Hydrolase</keyword>
<evidence type="ECO:0000256" key="6">
    <source>
        <dbReference type="PIRSR" id="PIRSR001221-2"/>
    </source>
</evidence>
<dbReference type="GO" id="GO:0004040">
    <property type="term" value="F:amidase activity"/>
    <property type="evidence" value="ECO:0007669"/>
    <property type="project" value="UniProtKB-EC"/>
</dbReference>
<dbReference type="PROSITE" id="PS00571">
    <property type="entry name" value="AMIDASES"/>
    <property type="match status" value="1"/>
</dbReference>
<feature type="active site" description="Charge relay system" evidence="5">
    <location>
        <position position="115"/>
    </location>
</feature>
<feature type="active site" description="Charge relay system" evidence="5">
    <location>
        <position position="190"/>
    </location>
</feature>
<evidence type="ECO:0000313" key="8">
    <source>
        <dbReference type="EMBL" id="THH04351.1"/>
    </source>
</evidence>
<dbReference type="Pfam" id="PF01425">
    <property type="entry name" value="Amidase"/>
    <property type="match status" value="1"/>
</dbReference>
<organism evidence="8 9">
    <name type="scientific">Phellinidium pouzarii</name>
    <dbReference type="NCBI Taxonomy" id="167371"/>
    <lineage>
        <taxon>Eukaryota</taxon>
        <taxon>Fungi</taxon>
        <taxon>Dikarya</taxon>
        <taxon>Basidiomycota</taxon>
        <taxon>Agaricomycotina</taxon>
        <taxon>Agaricomycetes</taxon>
        <taxon>Hymenochaetales</taxon>
        <taxon>Hymenochaetaceae</taxon>
        <taxon>Phellinidium</taxon>
    </lineage>
</organism>
<comment type="caution">
    <text evidence="8">The sequence shown here is derived from an EMBL/GenBank/DDBJ whole genome shotgun (WGS) entry which is preliminary data.</text>
</comment>
<dbReference type="PANTHER" id="PTHR46072:SF10">
    <property type="entry name" value="ACETAMIDASE"/>
    <property type="match status" value="1"/>
</dbReference>
<accession>A0A4S4L0S6</accession>
<evidence type="ECO:0000256" key="3">
    <source>
        <dbReference type="ARBA" id="ARBA00012922"/>
    </source>
</evidence>
<protein>
    <recommendedName>
        <fullName evidence="3">amidase</fullName>
        <ecNumber evidence="3">3.5.1.4</ecNumber>
    </recommendedName>
</protein>
<dbReference type="Proteomes" id="UP000308199">
    <property type="component" value="Unassembled WGS sequence"/>
</dbReference>
<dbReference type="InterPro" id="IPR036928">
    <property type="entry name" value="AS_sf"/>
</dbReference>
<dbReference type="FunFam" id="3.90.1300.10:FF:000003">
    <property type="entry name" value="Amidase signature enzyme"/>
    <property type="match status" value="1"/>
</dbReference>
<dbReference type="InterPro" id="IPR020556">
    <property type="entry name" value="Amidase_CS"/>
</dbReference>
<keyword evidence="9" id="KW-1185">Reference proteome</keyword>